<name>A0A6A5CD85_NAEFO</name>
<dbReference type="VEuPathDB" id="AmoebaDB:NfTy_025900"/>
<dbReference type="OrthoDB" id="10252865at2759"/>
<dbReference type="AlphaFoldDB" id="A0A6A5CD85"/>
<dbReference type="VEuPathDB" id="AmoebaDB:NF0010930"/>
<reference evidence="1 2" key="1">
    <citation type="journal article" date="2019" name="Sci. Rep.">
        <title>Nanopore sequencing improves the draft genome of the human pathogenic amoeba Naegleria fowleri.</title>
        <authorList>
            <person name="Liechti N."/>
            <person name="Schurch N."/>
            <person name="Bruggmann R."/>
            <person name="Wittwer M."/>
        </authorList>
    </citation>
    <scope>NUCLEOTIDE SEQUENCE [LARGE SCALE GENOMIC DNA]</scope>
    <source>
        <strain evidence="1 2">ATCC 30894</strain>
    </source>
</reference>
<protein>
    <submittedName>
        <fullName evidence="1">Uncharacterized protein</fullName>
    </submittedName>
</protein>
<dbReference type="VEuPathDB" id="AmoebaDB:FDP41_000091"/>
<keyword evidence="2" id="KW-1185">Reference proteome</keyword>
<dbReference type="EMBL" id="VFQX01000001">
    <property type="protein sequence ID" value="KAF0985052.1"/>
    <property type="molecule type" value="Genomic_DNA"/>
</dbReference>
<gene>
    <name evidence="1" type="ORF">FDP41_000091</name>
</gene>
<evidence type="ECO:0000313" key="2">
    <source>
        <dbReference type="Proteomes" id="UP000444721"/>
    </source>
</evidence>
<dbReference type="OMA" id="NNHEDER"/>
<dbReference type="GeneID" id="68107309"/>
<sequence>MIHRPSKMTTKPGSHHRVDSLKTTTSPILLLVISTVFIAAALLCHHSIAIPSFYTTKSTTDGELVQINLLEREIEGFFSTLNQYPTYRFDTLIDDYFPDLKYISPNTTSSVNVDESSSSSSSSTTATTKILVNNLHVHIPHVGYSGNDIPKNMPQLITATFLGNVRDLRNLFEKDWKKNFKSVHVDFSKSDIIYVPDEAERNMDLIQSLTSKSNEKHATIFESMNLEPGVERFFVAFRRKYFIIHKNHLRITSDGVTLMLWEKNTQPNSKKRPYLVRMWHDVYDRDYFVYLNYGERFPTSYEHEPESQSKFYHVLTRFFNNHEDERGNPRLGITEDMKNGHTPERVLARLFPLTAEENSKLHEINKVVSHNIEFAFPISTHPVFGLEGARKFYSALISKHNVERVFMYLTSPIFSYNNEFAAASVTYLIYPSKTMNAENIVPVTCNAIVHFSINHLNKLKRFHSYFDLNSCINKLATGSAKSKWVTVEL</sequence>
<dbReference type="RefSeq" id="XP_044569765.1">
    <property type="nucleotide sequence ID" value="XM_044713023.1"/>
</dbReference>
<comment type="caution">
    <text evidence="1">The sequence shown here is derived from an EMBL/GenBank/DDBJ whole genome shotgun (WGS) entry which is preliminary data.</text>
</comment>
<accession>A0A6A5CD85</accession>
<organism evidence="1 2">
    <name type="scientific">Naegleria fowleri</name>
    <name type="common">Brain eating amoeba</name>
    <dbReference type="NCBI Taxonomy" id="5763"/>
    <lineage>
        <taxon>Eukaryota</taxon>
        <taxon>Discoba</taxon>
        <taxon>Heterolobosea</taxon>
        <taxon>Tetramitia</taxon>
        <taxon>Eutetramitia</taxon>
        <taxon>Vahlkampfiidae</taxon>
        <taxon>Naegleria</taxon>
    </lineage>
</organism>
<proteinExistence type="predicted"/>
<evidence type="ECO:0000313" key="1">
    <source>
        <dbReference type="EMBL" id="KAF0985052.1"/>
    </source>
</evidence>
<dbReference type="Proteomes" id="UP000444721">
    <property type="component" value="Unassembled WGS sequence"/>
</dbReference>